<organism evidence="1 2">
    <name type="scientific">Hygrophoropsis aurantiaca</name>
    <dbReference type="NCBI Taxonomy" id="72124"/>
    <lineage>
        <taxon>Eukaryota</taxon>
        <taxon>Fungi</taxon>
        <taxon>Dikarya</taxon>
        <taxon>Basidiomycota</taxon>
        <taxon>Agaricomycotina</taxon>
        <taxon>Agaricomycetes</taxon>
        <taxon>Agaricomycetidae</taxon>
        <taxon>Boletales</taxon>
        <taxon>Coniophorineae</taxon>
        <taxon>Hygrophoropsidaceae</taxon>
        <taxon>Hygrophoropsis</taxon>
    </lineage>
</organism>
<protein>
    <submittedName>
        <fullName evidence="1">Uncharacterized protein</fullName>
    </submittedName>
</protein>
<dbReference type="Proteomes" id="UP000790377">
    <property type="component" value="Unassembled WGS sequence"/>
</dbReference>
<evidence type="ECO:0000313" key="2">
    <source>
        <dbReference type="Proteomes" id="UP000790377"/>
    </source>
</evidence>
<accession>A0ACB8AG57</accession>
<proteinExistence type="predicted"/>
<comment type="caution">
    <text evidence="1">The sequence shown here is derived from an EMBL/GenBank/DDBJ whole genome shotgun (WGS) entry which is preliminary data.</text>
</comment>
<keyword evidence="2" id="KW-1185">Reference proteome</keyword>
<dbReference type="EMBL" id="MU267664">
    <property type="protein sequence ID" value="KAH7911884.1"/>
    <property type="molecule type" value="Genomic_DNA"/>
</dbReference>
<sequence length="100" mass="10923">MPLDLSTPATHIALTFSDTSPYLTDPSRLSNANPILADLQHVGPVGSGDMANVQVFKIDAADEGKTAIMDALQSLKDRTDNGVLRIDVQERRTRAKRDEF</sequence>
<gene>
    <name evidence="1" type="ORF">BJ138DRAFT_1149516</name>
</gene>
<evidence type="ECO:0000313" key="1">
    <source>
        <dbReference type="EMBL" id="KAH7911884.1"/>
    </source>
</evidence>
<name>A0ACB8AG57_9AGAM</name>
<reference evidence="1" key="1">
    <citation type="journal article" date="2021" name="New Phytol.">
        <title>Evolutionary innovations through gain and loss of genes in the ectomycorrhizal Boletales.</title>
        <authorList>
            <person name="Wu G."/>
            <person name="Miyauchi S."/>
            <person name="Morin E."/>
            <person name="Kuo A."/>
            <person name="Drula E."/>
            <person name="Varga T."/>
            <person name="Kohler A."/>
            <person name="Feng B."/>
            <person name="Cao Y."/>
            <person name="Lipzen A."/>
            <person name="Daum C."/>
            <person name="Hundley H."/>
            <person name="Pangilinan J."/>
            <person name="Johnson J."/>
            <person name="Barry K."/>
            <person name="LaButti K."/>
            <person name="Ng V."/>
            <person name="Ahrendt S."/>
            <person name="Min B."/>
            <person name="Choi I.G."/>
            <person name="Park H."/>
            <person name="Plett J.M."/>
            <person name="Magnuson J."/>
            <person name="Spatafora J.W."/>
            <person name="Nagy L.G."/>
            <person name="Henrissat B."/>
            <person name="Grigoriev I.V."/>
            <person name="Yang Z.L."/>
            <person name="Xu J."/>
            <person name="Martin F.M."/>
        </authorList>
    </citation>
    <scope>NUCLEOTIDE SEQUENCE</scope>
    <source>
        <strain evidence="1">ATCC 28755</strain>
    </source>
</reference>